<evidence type="ECO:0000313" key="2">
    <source>
        <dbReference type="EMBL" id="KTD48513.1"/>
    </source>
</evidence>
<evidence type="ECO:0000256" key="1">
    <source>
        <dbReference type="SAM" id="MobiDB-lite"/>
    </source>
</evidence>
<dbReference type="AlphaFoldDB" id="A0A0W0XUK4"/>
<protein>
    <submittedName>
        <fullName evidence="2">Uncharacterized protein</fullName>
    </submittedName>
</protein>
<keyword evidence="3" id="KW-1185">Reference proteome</keyword>
<dbReference type="STRING" id="458.Lrub_0864"/>
<gene>
    <name evidence="2" type="ORF">Lrub_0864</name>
</gene>
<feature type="region of interest" description="Disordered" evidence="1">
    <location>
        <begin position="83"/>
        <end position="163"/>
    </location>
</feature>
<dbReference type="Proteomes" id="UP000054608">
    <property type="component" value="Unassembled WGS sequence"/>
</dbReference>
<proteinExistence type="predicted"/>
<organism evidence="2 3">
    <name type="scientific">Legionella rubrilucens</name>
    <dbReference type="NCBI Taxonomy" id="458"/>
    <lineage>
        <taxon>Bacteria</taxon>
        <taxon>Pseudomonadati</taxon>
        <taxon>Pseudomonadota</taxon>
        <taxon>Gammaproteobacteria</taxon>
        <taxon>Legionellales</taxon>
        <taxon>Legionellaceae</taxon>
        <taxon>Legionella</taxon>
    </lineage>
</organism>
<dbReference type="OrthoDB" id="5652519at2"/>
<feature type="compositionally biased region" description="Polar residues" evidence="1">
    <location>
        <begin position="85"/>
        <end position="98"/>
    </location>
</feature>
<name>A0A0W0XUK4_9GAMM</name>
<comment type="caution">
    <text evidence="2">The sequence shown here is derived from an EMBL/GenBank/DDBJ whole genome shotgun (WGS) entry which is preliminary data.</text>
</comment>
<accession>A0A0W0XUK4</accession>
<evidence type="ECO:0000313" key="3">
    <source>
        <dbReference type="Proteomes" id="UP000054608"/>
    </source>
</evidence>
<dbReference type="EMBL" id="LNYT01000007">
    <property type="protein sequence ID" value="KTD48513.1"/>
    <property type="molecule type" value="Genomic_DNA"/>
</dbReference>
<feature type="compositionally biased region" description="Polar residues" evidence="1">
    <location>
        <begin position="110"/>
        <end position="123"/>
    </location>
</feature>
<sequence length="163" mass="17818">MKLIIRFTLEGKEDTIESTIQNKEGLGAIARSLIAARLGLDENQCQFTRLVGKESLGYQNAQNDEVFLNYAVVNLGKMEEETESVALQSSESQESRITTGAWADGAPLVSTGSEPGTIESSENPKGLYRSKSTPPFFVDRKRSGSPSPTEEESEEQVSKPQSK</sequence>
<reference evidence="2 3" key="1">
    <citation type="submission" date="2015-11" db="EMBL/GenBank/DDBJ databases">
        <title>Genomic analysis of 38 Legionella species identifies large and diverse effector repertoires.</title>
        <authorList>
            <person name="Burstein D."/>
            <person name="Amaro F."/>
            <person name="Zusman T."/>
            <person name="Lifshitz Z."/>
            <person name="Cohen O."/>
            <person name="Gilbert J.A."/>
            <person name="Pupko T."/>
            <person name="Shuman H.A."/>
            <person name="Segal G."/>
        </authorList>
    </citation>
    <scope>NUCLEOTIDE SEQUENCE [LARGE SCALE GENOMIC DNA]</scope>
    <source>
        <strain evidence="2 3">WA-270A-C2</strain>
    </source>
</reference>
<dbReference type="RefSeq" id="WP_058530972.1">
    <property type="nucleotide sequence ID" value="NZ_CAAAIN010000001.1"/>
</dbReference>
<dbReference type="PATRIC" id="fig|458.5.peg.896"/>